<sequence>MEVSDETRACEISAELGELNTTWAELMVKWKCVSCSDVAEETGSMGLLVGQGEGSLTRPLTISASPVVQQDPVQRVMDIPDSGPCSAELERTSEADVRSNFEACRQRVEASIQGAVYFLQDKGLPRTLLAKHQEVFSSFNPWILQSFLEATDKIKGIIPVDRRPSVEEMREVICSKWETVRCTVTSQLYRLRFEVEHDNFQKAAQECEIQLGKESVLYSLCTEELLEEHQLYFCEKNSLAGAQQHLVAMRELYEALREHNVELDIKAQLLSCEERQEVLEGLADSVYNKLLQRCGHRQSTQVSPLGEDPDGTTELATEIQLRKDQAKTKGAEPGQGPVTDGEKSAQNKAMILSGEEQRSDLLRENIAQMIAVSVNEADRTDRSGTEESAQSVITIIAEEQAAELTEEDFTPMKRIEEDLIDKQAGDCGQPVTDSPRGHVHADHSDNQGVRPLVSVALTGPDLGHSPVREQLVDRVTDVPGEEQIIDIEREREHTAHTVTEVPGEEQITDREREDTAHTMTDVPGEEQITDREREDTAHTVTDVPGGEQITDREREDTAHRVTEVPGGEQITDREREDTAHTVTDVPGGEQIIDREREDTVHIVTDLPEGEQITDREREDTAYRVTEVPGGEQITDREREDTAHTVTDLPEGEQITDREREDTAHTVTDVPGGEQITDREREDTVHTVTDLPEGEQITDREREDTAHRVTEVPGGEQITDTEREDTAHTVTDVPGGEQIIDREREHTAHTVTDEPEGEQIIDREREDQSMTVAQNGDDEWVDMKVADGCVALRQQQVAGKDKREPPNEASSQPLSTTEEGDGPINEDSGQSTHSVEQELDDCDWDKAWGSVDPEPRQTAARRSLQTQVSGESYPPASPWLTGVEESVALQSLLEAFNTKEQQLLSSLQATEGSLEVIGLREGSLAAVQHRLQCLNELDYELQSRSPELDNLRHLSNQIVAMSGAHAGQATRKLEEVDTRWEDTKKHIQEWHDHCCVLVVLLRETQKITKDLVSTVQEAEEAMAAQGHWERRDILQVAITRLEVVKRDCTDQETNVMDLQSLGQQLELELSRLGCDSELFGSEAQCLVQRWRKVMETLDSSTARLKAGLSLWEQLSSSATEGEKSEAVKCEIVRARDSSLELLQGEIQCQEQKIENLWEKTGEIQELLQWQDTPEELQVLETCLRLRLEELMTGSPTQGVEMSNGAVGPSQAGLETPGPSHSCPLVVPPGDLQVSDVAVGSECERLWPGVHSRMTVMEGEVQLLEEQGSELEPRELQEQLQALEALYTELEIIRHALEPSAQPRAEGMSLTHSGAEGMSLTHSGAEGMSLTHSGAEGMSLTHSGAEGMSLTHSGAEGMSLTHSGAEGMSLTHSRAKGMSLTCPEARKLLNRWARLEEAVLAVRGRRREQLREVQDYLRKQPSVQQPALEPTQL</sequence>
<dbReference type="Ensembl" id="ENSCMIT00000013878.1">
    <property type="protein sequence ID" value="ENSCMIP00000013580.1"/>
    <property type="gene ID" value="ENSCMIG00000006798.1"/>
</dbReference>
<dbReference type="SUPFAM" id="SSF46966">
    <property type="entry name" value="Spectrin repeat"/>
    <property type="match status" value="1"/>
</dbReference>
<evidence type="ECO:0008006" key="8">
    <source>
        <dbReference type="Google" id="ProtNLM"/>
    </source>
</evidence>
<feature type="region of interest" description="Disordered" evidence="5">
    <location>
        <begin position="324"/>
        <end position="346"/>
    </location>
</feature>
<protein>
    <recommendedName>
        <fullName evidence="8">KASH domain-containing protein</fullName>
    </recommendedName>
</protein>
<reference evidence="7" key="1">
    <citation type="journal article" date="2006" name="Science">
        <title>Ancient noncoding elements conserved in the human genome.</title>
        <authorList>
            <person name="Venkatesh B."/>
            <person name="Kirkness E.F."/>
            <person name="Loh Y.H."/>
            <person name="Halpern A.L."/>
            <person name="Lee A.P."/>
            <person name="Johnson J."/>
            <person name="Dandona N."/>
            <person name="Viswanathan L.D."/>
            <person name="Tay A."/>
            <person name="Venter J.C."/>
            <person name="Strausberg R.L."/>
            <person name="Brenner S."/>
        </authorList>
    </citation>
    <scope>NUCLEOTIDE SEQUENCE [LARGE SCALE GENOMIC DNA]</scope>
</reference>
<feature type="compositionally biased region" description="Basic and acidic residues" evidence="5">
    <location>
        <begin position="549"/>
        <end position="562"/>
    </location>
</feature>
<feature type="region of interest" description="Disordered" evidence="5">
    <location>
        <begin position="495"/>
        <end position="597"/>
    </location>
</feature>
<keyword evidence="4" id="KW-0472">Membrane</keyword>
<organism evidence="6 7">
    <name type="scientific">Callorhinchus milii</name>
    <name type="common">Ghost shark</name>
    <dbReference type="NCBI Taxonomy" id="7868"/>
    <lineage>
        <taxon>Eukaryota</taxon>
        <taxon>Metazoa</taxon>
        <taxon>Chordata</taxon>
        <taxon>Craniata</taxon>
        <taxon>Vertebrata</taxon>
        <taxon>Chondrichthyes</taxon>
        <taxon>Holocephali</taxon>
        <taxon>Chimaeriformes</taxon>
        <taxon>Callorhinchidae</taxon>
        <taxon>Callorhinchus</taxon>
    </lineage>
</organism>
<dbReference type="GeneTree" id="ENSGT01060000251655"/>
<proteinExistence type="predicted"/>
<evidence type="ECO:0000256" key="1">
    <source>
        <dbReference type="ARBA" id="ARBA00004308"/>
    </source>
</evidence>
<feature type="compositionally biased region" description="Basic and acidic residues" evidence="5">
    <location>
        <begin position="507"/>
        <end position="516"/>
    </location>
</feature>
<feature type="compositionally biased region" description="Basic and acidic residues" evidence="5">
    <location>
        <begin position="675"/>
        <end position="684"/>
    </location>
</feature>
<feature type="compositionally biased region" description="Basic and acidic residues" evidence="5">
    <location>
        <begin position="696"/>
        <end position="709"/>
    </location>
</feature>
<keyword evidence="2" id="KW-0597">Phosphoprotein</keyword>
<dbReference type="STRING" id="7868.ENSCMIP00000013580"/>
<reference evidence="7" key="3">
    <citation type="journal article" date="2014" name="Nature">
        <title>Elephant shark genome provides unique insights into gnathostome evolution.</title>
        <authorList>
            <consortium name="International Elephant Shark Genome Sequencing Consortium"/>
            <person name="Venkatesh B."/>
            <person name="Lee A.P."/>
            <person name="Ravi V."/>
            <person name="Maurya A.K."/>
            <person name="Lian M.M."/>
            <person name="Swann J.B."/>
            <person name="Ohta Y."/>
            <person name="Flajnik M.F."/>
            <person name="Sutoh Y."/>
            <person name="Kasahara M."/>
            <person name="Hoon S."/>
            <person name="Gangu V."/>
            <person name="Roy S.W."/>
            <person name="Irimia M."/>
            <person name="Korzh V."/>
            <person name="Kondrychyn I."/>
            <person name="Lim Z.W."/>
            <person name="Tay B.H."/>
            <person name="Tohari S."/>
            <person name="Kong K.W."/>
            <person name="Ho S."/>
            <person name="Lorente-Galdos B."/>
            <person name="Quilez J."/>
            <person name="Marques-Bonet T."/>
            <person name="Raney B.J."/>
            <person name="Ingham P.W."/>
            <person name="Tay A."/>
            <person name="Hillier L.W."/>
            <person name="Minx P."/>
            <person name="Boehm T."/>
            <person name="Wilson R.K."/>
            <person name="Brenner S."/>
            <person name="Warren W.C."/>
        </authorList>
    </citation>
    <scope>NUCLEOTIDE SEQUENCE [LARGE SCALE GENOMIC DNA]</scope>
</reference>
<evidence type="ECO:0000256" key="3">
    <source>
        <dbReference type="ARBA" id="ARBA00022737"/>
    </source>
</evidence>
<name>A0A4W3HE13_CALMI</name>
<feature type="compositionally biased region" description="Basic and acidic residues" evidence="5">
    <location>
        <begin position="528"/>
        <end position="537"/>
    </location>
</feature>
<evidence type="ECO:0000313" key="7">
    <source>
        <dbReference type="Proteomes" id="UP000314986"/>
    </source>
</evidence>
<feature type="region of interest" description="Disordered" evidence="5">
    <location>
        <begin position="795"/>
        <end position="876"/>
    </location>
</feature>
<dbReference type="Proteomes" id="UP000314986">
    <property type="component" value="Unassembled WGS sequence"/>
</dbReference>
<feature type="region of interest" description="Disordered" evidence="5">
    <location>
        <begin position="625"/>
        <end position="778"/>
    </location>
</feature>
<evidence type="ECO:0000256" key="5">
    <source>
        <dbReference type="SAM" id="MobiDB-lite"/>
    </source>
</evidence>
<evidence type="ECO:0000313" key="6">
    <source>
        <dbReference type="Ensembl" id="ENSCMIP00000013580.1"/>
    </source>
</evidence>
<comment type="subcellular location">
    <subcellularLocation>
        <location evidence="1">Endomembrane system</location>
    </subcellularLocation>
</comment>
<feature type="compositionally biased region" description="Basic and acidic residues" evidence="5">
    <location>
        <begin position="738"/>
        <end position="751"/>
    </location>
</feature>
<feature type="region of interest" description="Disordered" evidence="5">
    <location>
        <begin position="1194"/>
        <end position="1216"/>
    </location>
</feature>
<dbReference type="InParanoid" id="A0A4W3HE13"/>
<accession>A0A4W3HE13</accession>
<dbReference type="Gene3D" id="1.20.58.60">
    <property type="match status" value="1"/>
</dbReference>
<feature type="compositionally biased region" description="Polar residues" evidence="5">
    <location>
        <begin position="807"/>
        <end position="816"/>
    </location>
</feature>
<feature type="compositionally biased region" description="Basic and acidic residues" evidence="5">
    <location>
        <begin position="633"/>
        <end position="642"/>
    </location>
</feature>
<evidence type="ECO:0000256" key="4">
    <source>
        <dbReference type="ARBA" id="ARBA00023136"/>
    </source>
</evidence>
<reference evidence="6" key="4">
    <citation type="submission" date="2025-08" db="UniProtKB">
        <authorList>
            <consortium name="Ensembl"/>
        </authorList>
    </citation>
    <scope>IDENTIFICATION</scope>
</reference>
<reference evidence="6" key="5">
    <citation type="submission" date="2025-09" db="UniProtKB">
        <authorList>
            <consortium name="Ensembl"/>
        </authorList>
    </citation>
    <scope>IDENTIFICATION</scope>
</reference>
<dbReference type="PANTHER" id="PTHR14514:SF7">
    <property type="entry name" value="KASH DOMAIN-CONTAINING PROTEIN"/>
    <property type="match status" value="1"/>
</dbReference>
<dbReference type="PANTHER" id="PTHR14514">
    <property type="entry name" value="PKA ANCHORING PROTEIN"/>
    <property type="match status" value="1"/>
</dbReference>
<evidence type="ECO:0000256" key="2">
    <source>
        <dbReference type="ARBA" id="ARBA00022553"/>
    </source>
</evidence>
<feature type="compositionally biased region" description="Basic and acidic residues" evidence="5">
    <location>
        <begin position="570"/>
        <end position="579"/>
    </location>
</feature>
<keyword evidence="7" id="KW-1185">Reference proteome</keyword>
<feature type="compositionally biased region" description="Basic and acidic residues" evidence="5">
    <location>
        <begin position="654"/>
        <end position="663"/>
    </location>
</feature>
<reference evidence="7" key="2">
    <citation type="journal article" date="2007" name="PLoS Biol.">
        <title>Survey sequencing and comparative analysis of the elephant shark (Callorhinchus milii) genome.</title>
        <authorList>
            <person name="Venkatesh B."/>
            <person name="Kirkness E.F."/>
            <person name="Loh Y.H."/>
            <person name="Halpern A.L."/>
            <person name="Lee A.P."/>
            <person name="Johnson J."/>
            <person name="Dandona N."/>
            <person name="Viswanathan L.D."/>
            <person name="Tay A."/>
            <person name="Venter J.C."/>
            <person name="Strausberg R.L."/>
            <person name="Brenner S."/>
        </authorList>
    </citation>
    <scope>NUCLEOTIDE SEQUENCE [LARGE SCALE GENOMIC DNA]</scope>
</reference>
<keyword evidence="3" id="KW-0677">Repeat</keyword>